<dbReference type="PANTHER" id="PTHR19959">
    <property type="entry name" value="KINESIN LIGHT CHAIN"/>
    <property type="match status" value="1"/>
</dbReference>
<protein>
    <submittedName>
        <fullName evidence="3">CHAT domain-containing protein</fullName>
    </submittedName>
</protein>
<dbReference type="InterPro" id="IPR024983">
    <property type="entry name" value="CHAT_dom"/>
</dbReference>
<dbReference type="Gene3D" id="1.25.40.10">
    <property type="entry name" value="Tetratricopeptide repeat domain"/>
    <property type="match status" value="4"/>
</dbReference>
<reference evidence="3" key="2">
    <citation type="journal article" date="2020" name="Nat. Commun.">
        <title>Large-scale genome sequencing of mycorrhizal fungi provides insights into the early evolution of symbiotic traits.</title>
        <authorList>
            <person name="Miyauchi S."/>
            <person name="Kiss E."/>
            <person name="Kuo A."/>
            <person name="Drula E."/>
            <person name="Kohler A."/>
            <person name="Sanchez-Garcia M."/>
            <person name="Morin E."/>
            <person name="Andreopoulos B."/>
            <person name="Barry K.W."/>
            <person name="Bonito G."/>
            <person name="Buee M."/>
            <person name="Carver A."/>
            <person name="Chen C."/>
            <person name="Cichocki N."/>
            <person name="Clum A."/>
            <person name="Culley D."/>
            <person name="Crous P.W."/>
            <person name="Fauchery L."/>
            <person name="Girlanda M."/>
            <person name="Hayes R.D."/>
            <person name="Keri Z."/>
            <person name="LaButti K."/>
            <person name="Lipzen A."/>
            <person name="Lombard V."/>
            <person name="Magnuson J."/>
            <person name="Maillard F."/>
            <person name="Murat C."/>
            <person name="Nolan M."/>
            <person name="Ohm R.A."/>
            <person name="Pangilinan J."/>
            <person name="Pereira M.F."/>
            <person name="Perotto S."/>
            <person name="Peter M."/>
            <person name="Pfister S."/>
            <person name="Riley R."/>
            <person name="Sitrit Y."/>
            <person name="Stielow J.B."/>
            <person name="Szollosi G."/>
            <person name="Zifcakova L."/>
            <person name="Stursova M."/>
            <person name="Spatafora J.W."/>
            <person name="Tedersoo L."/>
            <person name="Vaario L.M."/>
            <person name="Yamada A."/>
            <person name="Yan M."/>
            <person name="Wang P."/>
            <person name="Xu J."/>
            <person name="Bruns T."/>
            <person name="Baldrian P."/>
            <person name="Vilgalys R."/>
            <person name="Dunand C."/>
            <person name="Henrissat B."/>
            <person name="Grigoriev I.V."/>
            <person name="Hibbett D."/>
            <person name="Nagy L.G."/>
            <person name="Martin F.M."/>
        </authorList>
    </citation>
    <scope>NUCLEOTIDE SEQUENCE</scope>
    <source>
        <strain evidence="3">BED1</strain>
    </source>
</reference>
<feature type="region of interest" description="Disordered" evidence="1">
    <location>
        <begin position="1"/>
        <end position="89"/>
    </location>
</feature>
<feature type="compositionally biased region" description="Basic and acidic residues" evidence="1">
    <location>
        <begin position="64"/>
        <end position="76"/>
    </location>
</feature>
<comment type="caution">
    <text evidence="3">The sequence shown here is derived from an EMBL/GenBank/DDBJ whole genome shotgun (WGS) entry which is preliminary data.</text>
</comment>
<keyword evidence="4" id="KW-1185">Reference proteome</keyword>
<dbReference type="SUPFAM" id="SSF48452">
    <property type="entry name" value="TPR-like"/>
    <property type="match status" value="2"/>
</dbReference>
<dbReference type="EMBL" id="WHUW01000021">
    <property type="protein sequence ID" value="KAF8436548.1"/>
    <property type="molecule type" value="Genomic_DNA"/>
</dbReference>
<feature type="compositionally biased region" description="Polar residues" evidence="1">
    <location>
        <begin position="17"/>
        <end position="32"/>
    </location>
</feature>
<proteinExistence type="predicted"/>
<accession>A0AAD4GCL9</accession>
<feature type="domain" description="CHAT" evidence="2">
    <location>
        <begin position="1386"/>
        <end position="1669"/>
    </location>
</feature>
<organism evidence="3 4">
    <name type="scientific">Boletus edulis BED1</name>
    <dbReference type="NCBI Taxonomy" id="1328754"/>
    <lineage>
        <taxon>Eukaryota</taxon>
        <taxon>Fungi</taxon>
        <taxon>Dikarya</taxon>
        <taxon>Basidiomycota</taxon>
        <taxon>Agaricomycotina</taxon>
        <taxon>Agaricomycetes</taxon>
        <taxon>Agaricomycetidae</taxon>
        <taxon>Boletales</taxon>
        <taxon>Boletineae</taxon>
        <taxon>Boletaceae</taxon>
        <taxon>Boletoideae</taxon>
        <taxon>Boletus</taxon>
    </lineage>
</organism>
<dbReference type="Pfam" id="PF12770">
    <property type="entry name" value="CHAT"/>
    <property type="match status" value="1"/>
</dbReference>
<sequence length="1670" mass="184523">MSDGSSTEEAGPHHESNTSSIDNIQSVSNSSPKDVEQAQEKVEKSGPENQPQDRPSLSDFPQEQEGRHNLDSKNQPHDACVSGSEMHTEGNEEMVITSIRVTDIALGLRRLPASFYVVVHHSGREWRTENKSSLVNSGVVEWGEPIPTPSELSAVVCLEVYGSFEIQPMLDSKERLRKLTITVKQLLERSVGDVPFTLFPKAGDVVSPCSSILVTLNSRKCHSNDPSVSKVVDSHSSTANYRGELEEATNHGHTSLARYRKHGEKRDLERSIEYFERALIICPLGHPCLATVQSNLGMAKSIRCQVGNRHASLEIPLSLYRNALAARPVGHSDRPSTLIQMAAVHFARFWKERDGGERSQAEALLHEAIQLSPAESHENQAASFMLQLDAGHKVHPDQADGESSLGLASASHVMDEDPWDLSIWLLERFERFGDVVDLQQAIAILEKSVRSTSVWDGRARSGLMHLGVALWHRFNSLGEQSDLDGAISMLKDVVNMTPHGHPAKAAILNNLGISFYARFERFGELADLEDAILSHRDSVDLTPRGRPEKPTCLNNLSNALSARFERLGELADLEDSILALRDAVDLAHDSHPHKHSCLNNLGNSFLARFQRLGELSDLEDATSAFRNAINLTPHDHPNRPSRFNNFGNHFLTRFEHLGDLSDLGHAISNHRNAVDSTPRGHPGMHLYLNNLGNSVFTRFQHVGEPSDLEVAISSLGDSINLTPHDHPSMTARLHNLGIYFKARFECLGELSDLRHAISMLKKAVDLTPHGHPDKSGRLNDFGYSLFVRFERLGELNDLEDAILALREAIGLIPHGHPQKPNYLNSLGNFLVFRFEYFGELCDLEDAISSHRDAVDFTPDTQVNKPTYLSSLGNSFIARFKRLGELSDLEDSISMLRNAVDLAPEGHPRKPACLNSLGAAFLARFNRLGELSDLEDAISSLKIAIDSTAHGHPAMPMYLNSLGNCFVTRFNHIKELSDLSNAISSHMDAVALTPHGHPDKPMYLNCLGSSFFTRFRHLEQLSDLEVAISRYKDAVDLSPHGHIHKPGYQRNFGRAISTRFELLGELSDIEEAILALRDTVNVTPHGHPDKPACLISLGNCFLVRFVRLGELNDIHDAITLYSHAASAPKWIKCALRIRHPTLLHAYSVAIVLLPRLAWIGLSLTERYSRLKKGANVVREAAVAALDAGFPETAVEWLEQGRSIVWGELFQLRSSYEELASTHPHHACRLRELSAALDIAGAAREQSLSTLSEGTRRPGVAYDITQSMQQEVDKHRALAIERDKLLQEIRRLSGFEQFLLHKKFSQLRASAHSGPVIILNAAETRSDALIVLGDVDHVIHVPLPKFTFKRSEGLRNTLEKLLGHARVVPCGDRQGNPATWSGISWEVLLSVLWNGIVKPVLDALAFLTPGDLSRVFWCPTGPFTFLPIHAAGFYDPQHSQPGHKTSDFVISSYVPSLNILTLSSTPSVAASDDLRLLAVRQPPSDGQPHLKGVGIELEHIKAMIKRSPSARTNLLESSVGTVEDVLGLMKKADWVHFACHGIQDAADSGLCLADRRRLKLRDIIALSRPHGGLAFLSACQTAMGDEDLSDEAIHIAAGMLFAGYGGVIGTMWSISDKLAPQVARDVYEQLFRNGTKPDYREAAQALQDAIGRLRDSGNVSFVTWLPFIHVGL</sequence>
<evidence type="ECO:0000313" key="4">
    <source>
        <dbReference type="Proteomes" id="UP001194468"/>
    </source>
</evidence>
<dbReference type="Proteomes" id="UP001194468">
    <property type="component" value="Unassembled WGS sequence"/>
</dbReference>
<name>A0AAD4GCL9_BOLED</name>
<evidence type="ECO:0000256" key="1">
    <source>
        <dbReference type="SAM" id="MobiDB-lite"/>
    </source>
</evidence>
<dbReference type="PANTHER" id="PTHR19959:SF119">
    <property type="entry name" value="FUNGAL LIPASE-LIKE DOMAIN-CONTAINING PROTEIN"/>
    <property type="match status" value="1"/>
</dbReference>
<feature type="compositionally biased region" description="Basic and acidic residues" evidence="1">
    <location>
        <begin position="33"/>
        <end position="46"/>
    </location>
</feature>
<gene>
    <name evidence="3" type="ORF">L210DRAFT_3762244</name>
</gene>
<feature type="compositionally biased region" description="Polar residues" evidence="1">
    <location>
        <begin position="47"/>
        <end position="61"/>
    </location>
</feature>
<evidence type="ECO:0000313" key="3">
    <source>
        <dbReference type="EMBL" id="KAF8436548.1"/>
    </source>
</evidence>
<dbReference type="InterPro" id="IPR011990">
    <property type="entry name" value="TPR-like_helical_dom_sf"/>
</dbReference>
<reference evidence="3" key="1">
    <citation type="submission" date="2019-10" db="EMBL/GenBank/DDBJ databases">
        <authorList>
            <consortium name="DOE Joint Genome Institute"/>
            <person name="Kuo A."/>
            <person name="Miyauchi S."/>
            <person name="Kiss E."/>
            <person name="Drula E."/>
            <person name="Kohler A."/>
            <person name="Sanchez-Garcia M."/>
            <person name="Andreopoulos B."/>
            <person name="Barry K.W."/>
            <person name="Bonito G."/>
            <person name="Buee M."/>
            <person name="Carver A."/>
            <person name="Chen C."/>
            <person name="Cichocki N."/>
            <person name="Clum A."/>
            <person name="Culley D."/>
            <person name="Crous P.W."/>
            <person name="Fauchery L."/>
            <person name="Girlanda M."/>
            <person name="Hayes R."/>
            <person name="Keri Z."/>
            <person name="LaButti K."/>
            <person name="Lipzen A."/>
            <person name="Lombard V."/>
            <person name="Magnuson J."/>
            <person name="Maillard F."/>
            <person name="Morin E."/>
            <person name="Murat C."/>
            <person name="Nolan M."/>
            <person name="Ohm R."/>
            <person name="Pangilinan J."/>
            <person name="Pereira M."/>
            <person name="Perotto S."/>
            <person name="Peter M."/>
            <person name="Riley R."/>
            <person name="Sitrit Y."/>
            <person name="Stielow B."/>
            <person name="Szollosi G."/>
            <person name="Zifcakova L."/>
            <person name="Stursova M."/>
            <person name="Spatafora J.W."/>
            <person name="Tedersoo L."/>
            <person name="Vaario L.-M."/>
            <person name="Yamada A."/>
            <person name="Yan M."/>
            <person name="Wang P."/>
            <person name="Xu J."/>
            <person name="Bruns T."/>
            <person name="Baldrian P."/>
            <person name="Vilgalys R."/>
            <person name="Henrissat B."/>
            <person name="Grigoriev I.V."/>
            <person name="Hibbett D."/>
            <person name="Nagy L.G."/>
            <person name="Martin F.M."/>
        </authorList>
    </citation>
    <scope>NUCLEOTIDE SEQUENCE</scope>
    <source>
        <strain evidence="3">BED1</strain>
    </source>
</reference>
<evidence type="ECO:0000259" key="2">
    <source>
        <dbReference type="Pfam" id="PF12770"/>
    </source>
</evidence>